<evidence type="ECO:0000313" key="2">
    <source>
        <dbReference type="Proteomes" id="UP000286134"/>
    </source>
</evidence>
<sequence length="74" mass="8240">MLTIQVTLLPGSLPYTIRRINCNNSSSKNTVDVVQDSNVHPGRLLKKPSGKLRSDEQCEQNILQFEISAMNNPS</sequence>
<gene>
    <name evidence="1" type="ORF">OnM2_065034</name>
</gene>
<keyword evidence="2" id="KW-1185">Reference proteome</keyword>
<protein>
    <submittedName>
        <fullName evidence="1">Uncharacterized protein</fullName>
    </submittedName>
</protein>
<proteinExistence type="predicted"/>
<organism evidence="1 2">
    <name type="scientific">Erysiphe neolycopersici</name>
    <dbReference type="NCBI Taxonomy" id="212602"/>
    <lineage>
        <taxon>Eukaryota</taxon>
        <taxon>Fungi</taxon>
        <taxon>Dikarya</taxon>
        <taxon>Ascomycota</taxon>
        <taxon>Pezizomycotina</taxon>
        <taxon>Leotiomycetes</taxon>
        <taxon>Erysiphales</taxon>
        <taxon>Erysiphaceae</taxon>
        <taxon>Erysiphe</taxon>
    </lineage>
</organism>
<reference evidence="1 2" key="1">
    <citation type="journal article" date="2018" name="BMC Genomics">
        <title>Comparative genome analyses reveal sequence features reflecting distinct modes of host-adaptation between dicot and monocot powdery mildew.</title>
        <authorList>
            <person name="Wu Y."/>
            <person name="Ma X."/>
            <person name="Pan Z."/>
            <person name="Kale S.D."/>
            <person name="Song Y."/>
            <person name="King H."/>
            <person name="Zhang Q."/>
            <person name="Presley C."/>
            <person name="Deng X."/>
            <person name="Wei C.I."/>
            <person name="Xiao S."/>
        </authorList>
    </citation>
    <scope>NUCLEOTIDE SEQUENCE [LARGE SCALE GENOMIC DNA]</scope>
    <source>
        <strain evidence="1">UMSG2</strain>
    </source>
</reference>
<dbReference type="AlphaFoldDB" id="A0A420HMX1"/>
<dbReference type="EMBL" id="MCFK01006579">
    <property type="protein sequence ID" value="RKF58756.1"/>
    <property type="molecule type" value="Genomic_DNA"/>
</dbReference>
<dbReference type="Proteomes" id="UP000286134">
    <property type="component" value="Unassembled WGS sequence"/>
</dbReference>
<evidence type="ECO:0000313" key="1">
    <source>
        <dbReference type="EMBL" id="RKF58756.1"/>
    </source>
</evidence>
<comment type="caution">
    <text evidence="1">The sequence shown here is derived from an EMBL/GenBank/DDBJ whole genome shotgun (WGS) entry which is preliminary data.</text>
</comment>
<accession>A0A420HMX1</accession>
<name>A0A420HMX1_9PEZI</name>